<keyword evidence="10 12" id="KW-1133">Transmembrane helix</keyword>
<accession>A0ABT5FFV0</accession>
<evidence type="ECO:0000256" key="4">
    <source>
        <dbReference type="ARBA" id="ARBA00016461"/>
    </source>
</evidence>
<keyword evidence="14" id="KW-1185">Reference proteome</keyword>
<evidence type="ECO:0000256" key="5">
    <source>
        <dbReference type="ARBA" id="ARBA00022448"/>
    </source>
</evidence>
<dbReference type="Pfam" id="PF04995">
    <property type="entry name" value="CcmD"/>
    <property type="match status" value="1"/>
</dbReference>
<dbReference type="InterPro" id="IPR007078">
    <property type="entry name" value="Haem_export_protD_CcmD"/>
</dbReference>
<dbReference type="RefSeq" id="WP_215962521.1">
    <property type="nucleotide sequence ID" value="NZ_JAQOMS010000002.1"/>
</dbReference>
<comment type="similarity">
    <text evidence="3 12">Belongs to the CcmD/CycX/HelD family.</text>
</comment>
<comment type="caution">
    <text evidence="13">The sequence shown here is derived from an EMBL/GenBank/DDBJ whole genome shotgun (WGS) entry which is preliminary data.</text>
</comment>
<evidence type="ECO:0000256" key="11">
    <source>
        <dbReference type="ARBA" id="ARBA00023136"/>
    </source>
</evidence>
<name>A0ABT5FFV0_9GAMM</name>
<evidence type="ECO:0000256" key="8">
    <source>
        <dbReference type="ARBA" id="ARBA00022692"/>
    </source>
</evidence>
<keyword evidence="6 12" id="KW-1003">Cell membrane</keyword>
<sequence>MQFDSFSAFLDMGGYGFFVWLSYGSAFLLFAILLWSSLSGHKHTKQQIIKKLNRDEKLRQRAQQSSAGVEP</sequence>
<evidence type="ECO:0000256" key="12">
    <source>
        <dbReference type="RuleBase" id="RU363101"/>
    </source>
</evidence>
<evidence type="ECO:0000256" key="2">
    <source>
        <dbReference type="ARBA" id="ARBA00004377"/>
    </source>
</evidence>
<evidence type="ECO:0000256" key="10">
    <source>
        <dbReference type="ARBA" id="ARBA00022989"/>
    </source>
</evidence>
<evidence type="ECO:0000313" key="13">
    <source>
        <dbReference type="EMBL" id="MDC2890393.1"/>
    </source>
</evidence>
<evidence type="ECO:0000256" key="6">
    <source>
        <dbReference type="ARBA" id="ARBA00022475"/>
    </source>
</evidence>
<comment type="function">
    <text evidence="1 12">Required for the export of heme to the periplasm for the biogenesis of c-type cytochromes.</text>
</comment>
<evidence type="ECO:0000313" key="14">
    <source>
        <dbReference type="Proteomes" id="UP001528411"/>
    </source>
</evidence>
<evidence type="ECO:0000256" key="1">
    <source>
        <dbReference type="ARBA" id="ARBA00002442"/>
    </source>
</evidence>
<dbReference type="PANTHER" id="PTHR37531:SF1">
    <property type="entry name" value="HEME EXPORTER PROTEIN D"/>
    <property type="match status" value="1"/>
</dbReference>
<evidence type="ECO:0000256" key="3">
    <source>
        <dbReference type="ARBA" id="ARBA00008741"/>
    </source>
</evidence>
<evidence type="ECO:0000256" key="9">
    <source>
        <dbReference type="ARBA" id="ARBA00022748"/>
    </source>
</evidence>
<keyword evidence="7 12" id="KW-0997">Cell inner membrane</keyword>
<keyword evidence="8 12" id="KW-0812">Transmembrane</keyword>
<dbReference type="Proteomes" id="UP001528411">
    <property type="component" value="Unassembled WGS sequence"/>
</dbReference>
<comment type="subcellular location">
    <subcellularLocation>
        <location evidence="2 12">Cell inner membrane</location>
        <topology evidence="2 12">Single-pass membrane protein</topology>
    </subcellularLocation>
</comment>
<dbReference type="NCBIfam" id="TIGR03141">
    <property type="entry name" value="cytochro_ccmD"/>
    <property type="match status" value="1"/>
</dbReference>
<protein>
    <recommendedName>
        <fullName evidence="4 12">Heme exporter protein D</fullName>
    </recommendedName>
</protein>
<keyword evidence="9 12" id="KW-0201">Cytochrome c-type biogenesis</keyword>
<evidence type="ECO:0000256" key="7">
    <source>
        <dbReference type="ARBA" id="ARBA00022519"/>
    </source>
</evidence>
<dbReference type="InterPro" id="IPR052075">
    <property type="entry name" value="Heme_exporter_D"/>
</dbReference>
<gene>
    <name evidence="13" type="primary">ccmD</name>
    <name evidence="13" type="ORF">PN838_18570</name>
</gene>
<organism evidence="13 14">
    <name type="scientific">Psychrosphaera algicola</name>
    <dbReference type="NCBI Taxonomy" id="3023714"/>
    <lineage>
        <taxon>Bacteria</taxon>
        <taxon>Pseudomonadati</taxon>
        <taxon>Pseudomonadota</taxon>
        <taxon>Gammaproteobacteria</taxon>
        <taxon>Alteromonadales</taxon>
        <taxon>Pseudoalteromonadaceae</taxon>
        <taxon>Psychrosphaera</taxon>
    </lineage>
</organism>
<proteinExistence type="inferred from homology"/>
<dbReference type="PANTHER" id="PTHR37531">
    <property type="entry name" value="HEME EXPORTER PROTEIN D"/>
    <property type="match status" value="1"/>
</dbReference>
<keyword evidence="5 12" id="KW-0813">Transport</keyword>
<keyword evidence="11 12" id="KW-0472">Membrane</keyword>
<dbReference type="EMBL" id="JAQOMS010000002">
    <property type="protein sequence ID" value="MDC2890393.1"/>
    <property type="molecule type" value="Genomic_DNA"/>
</dbReference>
<reference evidence="13 14" key="1">
    <citation type="submission" date="2023-01" db="EMBL/GenBank/DDBJ databases">
        <title>Psychrosphaera sp. nov., isolated from marine algae.</title>
        <authorList>
            <person name="Bayburt H."/>
            <person name="Choi B.J."/>
            <person name="Kim J.M."/>
            <person name="Choi D.G."/>
            <person name="Jeon C.O."/>
        </authorList>
    </citation>
    <scope>NUCLEOTIDE SEQUENCE [LARGE SCALE GENOMIC DNA]</scope>
    <source>
        <strain evidence="13 14">G1-22</strain>
    </source>
</reference>
<feature type="transmembrane region" description="Helical" evidence="12">
    <location>
        <begin position="12"/>
        <end position="35"/>
    </location>
</feature>